<organism evidence="5 6">
    <name type="scientific">Penicillium frequentans</name>
    <dbReference type="NCBI Taxonomy" id="3151616"/>
    <lineage>
        <taxon>Eukaryota</taxon>
        <taxon>Fungi</taxon>
        <taxon>Dikarya</taxon>
        <taxon>Ascomycota</taxon>
        <taxon>Pezizomycotina</taxon>
        <taxon>Eurotiomycetes</taxon>
        <taxon>Eurotiomycetidae</taxon>
        <taxon>Eurotiales</taxon>
        <taxon>Aspergillaceae</taxon>
        <taxon>Penicillium</taxon>
    </lineage>
</organism>
<gene>
    <name evidence="5" type="ORF">N7494_000689</name>
</gene>
<feature type="domain" description="CHAT" evidence="4">
    <location>
        <begin position="1034"/>
        <end position="1332"/>
    </location>
</feature>
<reference evidence="5 6" key="1">
    <citation type="journal article" date="2023" name="IMA Fungus">
        <title>Comparative genomic study of the Penicillium genus elucidates a diverse pangenome and 15 lateral gene transfer events.</title>
        <authorList>
            <person name="Petersen C."/>
            <person name="Sorensen T."/>
            <person name="Nielsen M.R."/>
            <person name="Sondergaard T.E."/>
            <person name="Sorensen J.L."/>
            <person name="Fitzpatrick D.A."/>
            <person name="Frisvad J.C."/>
            <person name="Nielsen K.L."/>
        </authorList>
    </citation>
    <scope>NUCLEOTIDE SEQUENCE [LARGE SCALE GENOMIC DNA]</scope>
    <source>
        <strain evidence="5 6">IBT 35679</strain>
    </source>
</reference>
<keyword evidence="2" id="KW-0802">TPR repeat</keyword>
<name>A0AAD6GJ76_9EURO</name>
<evidence type="ECO:0000313" key="5">
    <source>
        <dbReference type="EMBL" id="KAJ5556774.1"/>
    </source>
</evidence>
<keyword evidence="3" id="KW-0175">Coiled coil</keyword>
<dbReference type="PANTHER" id="PTHR45641">
    <property type="entry name" value="TETRATRICOPEPTIDE REPEAT PROTEIN (AFU_ORTHOLOGUE AFUA_6G03870)"/>
    <property type="match status" value="1"/>
</dbReference>
<dbReference type="InterPro" id="IPR011990">
    <property type="entry name" value="TPR-like_helical_dom_sf"/>
</dbReference>
<evidence type="ECO:0000256" key="2">
    <source>
        <dbReference type="ARBA" id="ARBA00022803"/>
    </source>
</evidence>
<dbReference type="Pfam" id="PF12770">
    <property type="entry name" value="CHAT"/>
    <property type="match status" value="1"/>
</dbReference>
<dbReference type="PANTHER" id="PTHR45641:SF19">
    <property type="entry name" value="NEPHROCYSTIN-3"/>
    <property type="match status" value="1"/>
</dbReference>
<evidence type="ECO:0000313" key="6">
    <source>
        <dbReference type="Proteomes" id="UP001220324"/>
    </source>
</evidence>
<sequence>MVKKKYDEAQKTLSSVLNSYEDVYGPSHSKTLGIIRRKAIALAKQEKLTEAIEIIQKAIDLSSTVDGSSDDAKIQLMLSLARIFDQQGRFFEAQQIHHQLSEAYENRFGDDHDWTIRSLQNEAEMLFKQEKYTEAELAFQDVTGRCKKAFGDEDERTLWSLMGQCHAACGSQKVACVESDIWLLFSKCDELPSLQNGRAILVFQQLSKNCVTRRKFKEAEALMAKGYEICLNIFDRGHPITISYGLQVDKVRRQLWQHEKGHPVDISIFPNTQDRTPDAVIDILEFTTALSVKPADESAPLPSRSLANLALSYGEKWEESRDPRYLDIGIDKLETAILVGSEDDEKRLLWLNNLGRFYRNRFQARNMLDDLRKAIEAKEKAISLQNEASPDRPKDLSTLSVWIIDLYERDSALQSLDRGIKLGEEVLSMTAPDDPMRATYLNRQGMAFLLRHELNGTVLDLDRSFELIEAAMKLTPKTQSQWKLLCSAYADLFRHRFKLNGTIEDLEEAVSRVREAIHEEPEENHILLESLARQLGHRYMTLGEIEDLDEAIKAAERAVKLGHQDQGNRYQADGLMRLGYLLMDRFEAKGHQEDLDRAIMHLERARNTPKTNSIAQARCLSGLANAFRSHWKRTRDEDSIEAAIDHERLALNLISDKDVAKLDVMNNLANNLIDKFKDTKSPSDMEEVISLQKMVLSLRPSTHMHYPGSLNNLANALEARFTAFRNVEDLNLSIETSEKALSFMHANDPSRAGYSFNLGARYYTRYSEKNEEKDLVSSVSHHLNGWRVINGPPFDRVLAGSQAVYRLRDLGRFDEATKIAMEVVDFLPWVTTRSLQITDQQYVVREFSGIAGNACSLLLRAGRLQDALEYLEKGRTVILDLMMSSRTDLTELESVSLELAARFRELQDEINQTFNTKGMSPSGMEGLLQKRLASVSQFNECVEVIRSLPGQSQFLHGPEFEAIRSAAKGGFIIVVNITTTRSDAIIISDEKIDSLELPDLSRSRTSEWLEKNLTQKAKDRAGRKRQNEEYTNLLHWLWVSGVKPIFDRIKLHPQSLTVTDALPRVCWIGSGVASMLPFHAACDRTSDLMESTFSYAISSYSPSIKTLFQVRAKLSDGALGPNPSLLMVGMPTTRGHAPLSGVEDEIEEITEVVEPSFSVKSLLHPQPATVLSHLASYDMVHFACHALSDSKNPLNGHLLLDSEAETSESEKCGALTVETIVKMDLKRARIAYLSACSTAENRATKLLDEAIHLVSGFQVAGFAHVLGTMWPAPDLVSRDVAVGFYQNLAALLVKPGCDNGRAVAEAFHLAVKEVRSEFEDQPLFWAQFVHFGG</sequence>
<dbReference type="InterPro" id="IPR024983">
    <property type="entry name" value="CHAT_dom"/>
</dbReference>
<evidence type="ECO:0000256" key="1">
    <source>
        <dbReference type="ARBA" id="ARBA00022737"/>
    </source>
</evidence>
<dbReference type="Pfam" id="PF13424">
    <property type="entry name" value="TPR_12"/>
    <property type="match status" value="1"/>
</dbReference>
<accession>A0AAD6GJ76</accession>
<dbReference type="Gene3D" id="1.25.40.10">
    <property type="entry name" value="Tetratricopeptide repeat domain"/>
    <property type="match status" value="4"/>
</dbReference>
<evidence type="ECO:0000259" key="4">
    <source>
        <dbReference type="Pfam" id="PF12770"/>
    </source>
</evidence>
<keyword evidence="6" id="KW-1185">Reference proteome</keyword>
<evidence type="ECO:0000256" key="3">
    <source>
        <dbReference type="SAM" id="Coils"/>
    </source>
</evidence>
<comment type="caution">
    <text evidence="5">The sequence shown here is derived from an EMBL/GenBank/DDBJ whole genome shotgun (WGS) entry which is preliminary data.</text>
</comment>
<dbReference type="InterPro" id="IPR019734">
    <property type="entry name" value="TPR_rpt"/>
</dbReference>
<dbReference type="SMART" id="SM00028">
    <property type="entry name" value="TPR"/>
    <property type="match status" value="6"/>
</dbReference>
<protein>
    <submittedName>
        <fullName evidence="5">CHAT domain-containing protein</fullName>
    </submittedName>
</protein>
<keyword evidence="1" id="KW-0677">Repeat</keyword>
<dbReference type="Proteomes" id="UP001220324">
    <property type="component" value="Unassembled WGS sequence"/>
</dbReference>
<dbReference type="SUPFAM" id="SSF48452">
    <property type="entry name" value="TPR-like"/>
    <property type="match status" value="2"/>
</dbReference>
<feature type="coiled-coil region" evidence="3">
    <location>
        <begin position="361"/>
        <end position="388"/>
    </location>
</feature>
<proteinExistence type="predicted"/>
<dbReference type="EMBL" id="JAQIZZ010000001">
    <property type="protein sequence ID" value="KAJ5556774.1"/>
    <property type="molecule type" value="Genomic_DNA"/>
</dbReference>